<keyword evidence="1" id="KW-0472">Membrane</keyword>
<proteinExistence type="predicted"/>
<organism evidence="2 3">
    <name type="scientific">Alkalimonas cellulosilytica</name>
    <dbReference type="NCBI Taxonomy" id="3058395"/>
    <lineage>
        <taxon>Bacteria</taxon>
        <taxon>Pseudomonadati</taxon>
        <taxon>Pseudomonadota</taxon>
        <taxon>Gammaproteobacteria</taxon>
        <taxon>Alkalimonas</taxon>
    </lineage>
</organism>
<name>A0ABU7JAN7_9GAMM</name>
<keyword evidence="3" id="KW-1185">Reference proteome</keyword>
<reference evidence="2 3" key="1">
    <citation type="submission" date="2023-07" db="EMBL/GenBank/DDBJ databases">
        <title>Alkalimonas sp., MEB108 novel, alkaliphilic bacterium isolated from Lonar Lake, India.</title>
        <authorList>
            <person name="Joshi A."/>
            <person name="Thite S."/>
        </authorList>
    </citation>
    <scope>NUCLEOTIDE SEQUENCE [LARGE SCALE GENOMIC DNA]</scope>
    <source>
        <strain evidence="2 3">MEB108</strain>
    </source>
</reference>
<dbReference type="Proteomes" id="UP001336314">
    <property type="component" value="Unassembled WGS sequence"/>
</dbReference>
<dbReference type="RefSeq" id="WP_330130427.1">
    <property type="nucleotide sequence ID" value="NZ_JAUHLI010000037.1"/>
</dbReference>
<protein>
    <submittedName>
        <fullName evidence="2">Uncharacterized protein</fullName>
    </submittedName>
</protein>
<sequence>MNTQQDNKQTEHPDEPFYRRVMVLMMVSAVALASVAVMRR</sequence>
<feature type="transmembrane region" description="Helical" evidence="1">
    <location>
        <begin position="17"/>
        <end position="38"/>
    </location>
</feature>
<keyword evidence="1" id="KW-1133">Transmembrane helix</keyword>
<evidence type="ECO:0000313" key="3">
    <source>
        <dbReference type="Proteomes" id="UP001336314"/>
    </source>
</evidence>
<gene>
    <name evidence="2" type="ORF">QWY20_18330</name>
</gene>
<keyword evidence="1" id="KW-0812">Transmembrane</keyword>
<evidence type="ECO:0000313" key="2">
    <source>
        <dbReference type="EMBL" id="MEE2003407.1"/>
    </source>
</evidence>
<comment type="caution">
    <text evidence="2">The sequence shown here is derived from an EMBL/GenBank/DDBJ whole genome shotgun (WGS) entry which is preliminary data.</text>
</comment>
<accession>A0ABU7JAN7</accession>
<dbReference type="EMBL" id="JAUHLI010000037">
    <property type="protein sequence ID" value="MEE2003407.1"/>
    <property type="molecule type" value="Genomic_DNA"/>
</dbReference>
<evidence type="ECO:0000256" key="1">
    <source>
        <dbReference type="SAM" id="Phobius"/>
    </source>
</evidence>